<dbReference type="STRING" id="1447875.A0A2B7WHD7"/>
<protein>
    <submittedName>
        <fullName evidence="1">Uncharacterized protein</fullName>
    </submittedName>
</protein>
<name>A0A2B7WHD7_9EURO</name>
<dbReference type="EMBL" id="PDNB01000303">
    <property type="protein sequence ID" value="PGG95947.1"/>
    <property type="molecule type" value="Genomic_DNA"/>
</dbReference>
<evidence type="ECO:0000313" key="1">
    <source>
        <dbReference type="EMBL" id="PGG95947.1"/>
    </source>
</evidence>
<evidence type="ECO:0000313" key="2">
    <source>
        <dbReference type="Proteomes" id="UP000223968"/>
    </source>
</evidence>
<dbReference type="Proteomes" id="UP000223968">
    <property type="component" value="Unassembled WGS sequence"/>
</dbReference>
<organism evidence="1 2">
    <name type="scientific">Helicocarpus griseus UAMH5409</name>
    <dbReference type="NCBI Taxonomy" id="1447875"/>
    <lineage>
        <taxon>Eukaryota</taxon>
        <taxon>Fungi</taxon>
        <taxon>Dikarya</taxon>
        <taxon>Ascomycota</taxon>
        <taxon>Pezizomycotina</taxon>
        <taxon>Eurotiomycetes</taxon>
        <taxon>Eurotiomycetidae</taxon>
        <taxon>Onygenales</taxon>
        <taxon>Ajellomycetaceae</taxon>
        <taxon>Helicocarpus</taxon>
    </lineage>
</organism>
<keyword evidence="2" id="KW-1185">Reference proteome</keyword>
<sequence>MADTRIASYAEFTGALLEGKEKARAARTKPGWNEFRTAPNPETMNPLLIAMAQAAHHAPVLECVFLSFGSEKLWPKYVKNVKLVREFNVMYLARGVEDRYGDSPKEKARFICEVQDWRLGEEVARHWKETWDRRVRLSTGDVM</sequence>
<proteinExistence type="predicted"/>
<gene>
    <name evidence="1" type="ORF">AJ79_09802</name>
</gene>
<accession>A0A2B7WHD7</accession>
<reference evidence="1 2" key="1">
    <citation type="submission" date="2017-10" db="EMBL/GenBank/DDBJ databases">
        <title>Comparative genomics in systemic dimorphic fungi from Ajellomycetaceae.</title>
        <authorList>
            <person name="Munoz J.F."/>
            <person name="Mcewen J.G."/>
            <person name="Clay O.K."/>
            <person name="Cuomo C.A."/>
        </authorList>
    </citation>
    <scope>NUCLEOTIDE SEQUENCE [LARGE SCALE GENOMIC DNA]</scope>
    <source>
        <strain evidence="1 2">UAMH5409</strain>
    </source>
</reference>
<comment type="caution">
    <text evidence="1">The sequence shown here is derived from an EMBL/GenBank/DDBJ whole genome shotgun (WGS) entry which is preliminary data.</text>
</comment>
<dbReference type="AlphaFoldDB" id="A0A2B7WHD7"/>